<evidence type="ECO:0000256" key="1">
    <source>
        <dbReference type="SAM" id="MobiDB-lite"/>
    </source>
</evidence>
<name>A0A8S9HQ63_BRACR</name>
<dbReference type="Proteomes" id="UP000712281">
    <property type="component" value="Unassembled WGS sequence"/>
</dbReference>
<accession>A0A8S9HQ63</accession>
<feature type="region of interest" description="Disordered" evidence="1">
    <location>
        <begin position="31"/>
        <end position="90"/>
    </location>
</feature>
<protein>
    <submittedName>
        <fullName evidence="2">Uncharacterized protein</fullName>
    </submittedName>
</protein>
<dbReference type="EMBL" id="QGKW02000717">
    <property type="protein sequence ID" value="KAF2599667.1"/>
    <property type="molecule type" value="Genomic_DNA"/>
</dbReference>
<evidence type="ECO:0000313" key="2">
    <source>
        <dbReference type="EMBL" id="KAF2560329.1"/>
    </source>
</evidence>
<reference evidence="2" key="1">
    <citation type="submission" date="2019-12" db="EMBL/GenBank/DDBJ databases">
        <title>Genome sequencing and annotation of Brassica cretica.</title>
        <authorList>
            <person name="Studholme D.J."/>
            <person name="Sarris P.F."/>
        </authorList>
    </citation>
    <scope>NUCLEOTIDE SEQUENCE</scope>
    <source>
        <strain evidence="3">PFS-001/15</strain>
        <strain evidence="2">PFS-102/07</strain>
        <tissue evidence="2">Leaf</tissue>
    </source>
</reference>
<evidence type="ECO:0000313" key="3">
    <source>
        <dbReference type="EMBL" id="KAF2599667.1"/>
    </source>
</evidence>
<organism evidence="2">
    <name type="scientific">Brassica cretica</name>
    <name type="common">Mustard</name>
    <dbReference type="NCBI Taxonomy" id="69181"/>
    <lineage>
        <taxon>Eukaryota</taxon>
        <taxon>Viridiplantae</taxon>
        <taxon>Streptophyta</taxon>
        <taxon>Embryophyta</taxon>
        <taxon>Tracheophyta</taxon>
        <taxon>Spermatophyta</taxon>
        <taxon>Magnoliopsida</taxon>
        <taxon>eudicotyledons</taxon>
        <taxon>Gunneridae</taxon>
        <taxon>Pentapetalae</taxon>
        <taxon>rosids</taxon>
        <taxon>malvids</taxon>
        <taxon>Brassicales</taxon>
        <taxon>Brassicaceae</taxon>
        <taxon>Brassiceae</taxon>
        <taxon>Brassica</taxon>
    </lineage>
</organism>
<feature type="compositionally biased region" description="Basic and acidic residues" evidence="1">
    <location>
        <begin position="66"/>
        <end position="78"/>
    </location>
</feature>
<proteinExistence type="predicted"/>
<feature type="compositionally biased region" description="Polar residues" evidence="1">
    <location>
        <begin position="49"/>
        <end position="63"/>
    </location>
</feature>
<sequence>MERVLLGKRVARKSTFSARLGFVRSSDFEATKSSTCSSARKSKSKRSEQAPSKSSASLATAQKTPKRNDESMKSEKAAASKSRSIDISTKKRLANVMMNQQRNPRLLLLNQ</sequence>
<dbReference type="EMBL" id="QGKY02001250">
    <property type="protein sequence ID" value="KAF2560329.1"/>
    <property type="molecule type" value="Genomic_DNA"/>
</dbReference>
<dbReference type="AlphaFoldDB" id="A0A8S9HQ63"/>
<comment type="caution">
    <text evidence="2">The sequence shown here is derived from an EMBL/GenBank/DDBJ whole genome shotgun (WGS) entry which is preliminary data.</text>
</comment>
<gene>
    <name evidence="3" type="ORF">F2Q68_00007239</name>
    <name evidence="2" type="ORF">F2Q70_00014221</name>
</gene>